<name>A0ABQ7WU18_SOLTU</name>
<dbReference type="EMBL" id="JAIVGD010000001">
    <property type="protein sequence ID" value="KAH0784252.1"/>
    <property type="molecule type" value="Genomic_DNA"/>
</dbReference>
<gene>
    <name evidence="1" type="ORF">KY290_003850</name>
</gene>
<dbReference type="Gene3D" id="3.10.10.10">
    <property type="entry name" value="HIV Type 1 Reverse Transcriptase, subunit A, domain 1"/>
    <property type="match status" value="1"/>
</dbReference>
<dbReference type="InterPro" id="IPR043502">
    <property type="entry name" value="DNA/RNA_pol_sf"/>
</dbReference>
<organism evidence="1 2">
    <name type="scientific">Solanum tuberosum</name>
    <name type="common">Potato</name>
    <dbReference type="NCBI Taxonomy" id="4113"/>
    <lineage>
        <taxon>Eukaryota</taxon>
        <taxon>Viridiplantae</taxon>
        <taxon>Streptophyta</taxon>
        <taxon>Embryophyta</taxon>
        <taxon>Tracheophyta</taxon>
        <taxon>Spermatophyta</taxon>
        <taxon>Magnoliopsida</taxon>
        <taxon>eudicotyledons</taxon>
        <taxon>Gunneridae</taxon>
        <taxon>Pentapetalae</taxon>
        <taxon>asterids</taxon>
        <taxon>lamiids</taxon>
        <taxon>Solanales</taxon>
        <taxon>Solanaceae</taxon>
        <taxon>Solanoideae</taxon>
        <taxon>Solaneae</taxon>
        <taxon>Solanum</taxon>
    </lineage>
</organism>
<sequence>MQPSLITEKKCVTIGKKGNKLVLKGITEEGRLNMIHSSAMNKTLKEGHSLIAHLFMLSTEVQSDHKVVDKTIQDVLDRYLRVFEEQKSLPPIRALDHGIPLKPGVVPISLKPYRYNYYQKNELEKQVTEMLNRELSNLVNLHFHHQHF</sequence>
<dbReference type="Proteomes" id="UP000826656">
    <property type="component" value="Unassembled WGS sequence"/>
</dbReference>
<keyword evidence="2" id="KW-1185">Reference proteome</keyword>
<protein>
    <submittedName>
        <fullName evidence="1">Uncharacterized protein</fullName>
    </submittedName>
</protein>
<evidence type="ECO:0000313" key="2">
    <source>
        <dbReference type="Proteomes" id="UP000826656"/>
    </source>
</evidence>
<comment type="caution">
    <text evidence="1">The sequence shown here is derived from an EMBL/GenBank/DDBJ whole genome shotgun (WGS) entry which is preliminary data.</text>
</comment>
<reference evidence="1 2" key="1">
    <citation type="journal article" date="2021" name="bioRxiv">
        <title>Chromosome-scale and haplotype-resolved genome assembly of a tetraploid potato cultivar.</title>
        <authorList>
            <person name="Sun H."/>
            <person name="Jiao W.-B."/>
            <person name="Krause K."/>
            <person name="Campoy J.A."/>
            <person name="Goel M."/>
            <person name="Folz-Donahue K."/>
            <person name="Kukat C."/>
            <person name="Huettel B."/>
            <person name="Schneeberger K."/>
        </authorList>
    </citation>
    <scope>NUCLEOTIDE SEQUENCE [LARGE SCALE GENOMIC DNA]</scope>
    <source>
        <strain evidence="1">SolTubOtavaFocal</strain>
        <tissue evidence="1">Leaves</tissue>
    </source>
</reference>
<accession>A0ABQ7WU18</accession>
<evidence type="ECO:0000313" key="1">
    <source>
        <dbReference type="EMBL" id="KAH0784252.1"/>
    </source>
</evidence>
<proteinExistence type="predicted"/>
<dbReference type="SUPFAM" id="SSF56672">
    <property type="entry name" value="DNA/RNA polymerases"/>
    <property type="match status" value="1"/>
</dbReference>